<protein>
    <recommendedName>
        <fullName evidence="4">Nucleoporin Nup37</fullName>
    </recommendedName>
</protein>
<sequence length="322" mass="36216">MIDLLDGNRKNLSEPFYTKKLSEHGQIVFIQFSPYEWSQDVFLIGFKKKILLAHLEITDVLSVRIITEFSHPVRCTSLSISPDTSLTALPNKIIFCAGGNDFKLRVFNSDLGENNTCKVLSGHTSYINDCMYDPENTYLASASDDNTVKIWSTDDYELKSTFSLTSPGMNVCWHRADSGKLLVAEKIGIIRFYNVETETSILSIDYNKPLSCTHWAPSDRDIVASLQLGELLLWDLTKPCLPLQNNILFPENGGRIAFSPQGELVAAVNSLDSTLKIFHIRSQAVKLTAGLTLPTNVCWHYRYPLICVGDDFKLCFWKVTAN</sequence>
<feature type="repeat" description="WD" evidence="1">
    <location>
        <begin position="120"/>
        <end position="161"/>
    </location>
</feature>
<evidence type="ECO:0008006" key="4">
    <source>
        <dbReference type="Google" id="ProtNLM"/>
    </source>
</evidence>
<dbReference type="InterPro" id="IPR037626">
    <property type="entry name" value="NUP37"/>
</dbReference>
<name>A0A9N9XBS1_DIABA</name>
<dbReference type="PROSITE" id="PS50294">
    <property type="entry name" value="WD_REPEATS_REGION"/>
    <property type="match status" value="1"/>
</dbReference>
<dbReference type="PANTHER" id="PTHR22806">
    <property type="entry name" value="NUCLEOPORIN NUP37 P37 -RELATED"/>
    <property type="match status" value="1"/>
</dbReference>
<dbReference type="InterPro" id="IPR001680">
    <property type="entry name" value="WD40_rpt"/>
</dbReference>
<dbReference type="GO" id="GO:0031080">
    <property type="term" value="C:nuclear pore outer ring"/>
    <property type="evidence" value="ECO:0007669"/>
    <property type="project" value="InterPro"/>
</dbReference>
<proteinExistence type="predicted"/>
<dbReference type="SUPFAM" id="SSF50978">
    <property type="entry name" value="WD40 repeat-like"/>
    <property type="match status" value="1"/>
</dbReference>
<dbReference type="InterPro" id="IPR036322">
    <property type="entry name" value="WD40_repeat_dom_sf"/>
</dbReference>
<reference evidence="2" key="1">
    <citation type="submission" date="2022-01" db="EMBL/GenBank/DDBJ databases">
        <authorList>
            <person name="King R."/>
        </authorList>
    </citation>
    <scope>NUCLEOTIDE SEQUENCE</scope>
</reference>
<organism evidence="2 3">
    <name type="scientific">Diabrotica balteata</name>
    <name type="common">Banded cucumber beetle</name>
    <dbReference type="NCBI Taxonomy" id="107213"/>
    <lineage>
        <taxon>Eukaryota</taxon>
        <taxon>Metazoa</taxon>
        <taxon>Ecdysozoa</taxon>
        <taxon>Arthropoda</taxon>
        <taxon>Hexapoda</taxon>
        <taxon>Insecta</taxon>
        <taxon>Pterygota</taxon>
        <taxon>Neoptera</taxon>
        <taxon>Endopterygota</taxon>
        <taxon>Coleoptera</taxon>
        <taxon>Polyphaga</taxon>
        <taxon>Cucujiformia</taxon>
        <taxon>Chrysomeloidea</taxon>
        <taxon>Chrysomelidae</taxon>
        <taxon>Galerucinae</taxon>
        <taxon>Diabroticina</taxon>
        <taxon>Diabroticites</taxon>
        <taxon>Diabrotica</taxon>
    </lineage>
</organism>
<dbReference type="Pfam" id="PF00400">
    <property type="entry name" value="WD40"/>
    <property type="match status" value="1"/>
</dbReference>
<keyword evidence="1" id="KW-0853">WD repeat</keyword>
<gene>
    <name evidence="2" type="ORF">DIABBA_LOCUS6510</name>
</gene>
<dbReference type="InterPro" id="IPR015943">
    <property type="entry name" value="WD40/YVTN_repeat-like_dom_sf"/>
</dbReference>
<dbReference type="OrthoDB" id="340259at2759"/>
<evidence type="ECO:0000256" key="1">
    <source>
        <dbReference type="PROSITE-ProRule" id="PRU00221"/>
    </source>
</evidence>
<keyword evidence="3" id="KW-1185">Reference proteome</keyword>
<evidence type="ECO:0000313" key="2">
    <source>
        <dbReference type="EMBL" id="CAG9833085.1"/>
    </source>
</evidence>
<dbReference type="SMART" id="SM00320">
    <property type="entry name" value="WD40"/>
    <property type="match status" value="5"/>
</dbReference>
<dbReference type="Gene3D" id="2.130.10.10">
    <property type="entry name" value="YVTN repeat-like/Quinoprotein amine dehydrogenase"/>
    <property type="match status" value="1"/>
</dbReference>
<dbReference type="AlphaFoldDB" id="A0A9N9XBS1"/>
<dbReference type="PANTHER" id="PTHR22806:SF0">
    <property type="entry name" value="NUCLEOPORIN NUP37"/>
    <property type="match status" value="1"/>
</dbReference>
<dbReference type="EMBL" id="OU898279">
    <property type="protein sequence ID" value="CAG9833085.1"/>
    <property type="molecule type" value="Genomic_DNA"/>
</dbReference>
<dbReference type="PROSITE" id="PS50082">
    <property type="entry name" value="WD_REPEATS_2"/>
    <property type="match status" value="1"/>
</dbReference>
<dbReference type="Proteomes" id="UP001153709">
    <property type="component" value="Chromosome 4"/>
</dbReference>
<accession>A0A9N9XBS1</accession>
<evidence type="ECO:0000313" key="3">
    <source>
        <dbReference type="Proteomes" id="UP001153709"/>
    </source>
</evidence>